<dbReference type="Gene3D" id="3.10.20.90">
    <property type="entry name" value="Phosphatidylinositol 3-kinase Catalytic Subunit, Chain A, domain 1"/>
    <property type="match status" value="1"/>
</dbReference>
<accession>A0AAN9S3M9</accession>
<proteinExistence type="predicted"/>
<dbReference type="InterPro" id="IPR039749">
    <property type="entry name" value="NUB1"/>
</dbReference>
<evidence type="ECO:0008006" key="5">
    <source>
        <dbReference type="Google" id="ProtNLM"/>
    </source>
</evidence>
<dbReference type="Gene3D" id="1.10.8.10">
    <property type="entry name" value="DNA helicase RuvA subunit, C-terminal domain"/>
    <property type="match status" value="2"/>
</dbReference>
<protein>
    <recommendedName>
        <fullName evidence="5">NEDD8 ultimate buster 1</fullName>
    </recommendedName>
</protein>
<comment type="caution">
    <text evidence="3">The sequence shown here is derived from an EMBL/GenBank/DDBJ whole genome shotgun (WGS) entry which is preliminary data.</text>
</comment>
<keyword evidence="4" id="KW-1185">Reference proteome</keyword>
<dbReference type="GO" id="GO:0031593">
    <property type="term" value="F:polyubiquitin modification-dependent protein binding"/>
    <property type="evidence" value="ECO:0007669"/>
    <property type="project" value="UniProtKB-ARBA"/>
</dbReference>
<organism evidence="3 4">
    <name type="scientific">Psophocarpus tetragonolobus</name>
    <name type="common">Winged bean</name>
    <name type="synonym">Dolichos tetragonolobus</name>
    <dbReference type="NCBI Taxonomy" id="3891"/>
    <lineage>
        <taxon>Eukaryota</taxon>
        <taxon>Viridiplantae</taxon>
        <taxon>Streptophyta</taxon>
        <taxon>Embryophyta</taxon>
        <taxon>Tracheophyta</taxon>
        <taxon>Spermatophyta</taxon>
        <taxon>Magnoliopsida</taxon>
        <taxon>eudicotyledons</taxon>
        <taxon>Gunneridae</taxon>
        <taxon>Pentapetalae</taxon>
        <taxon>rosids</taxon>
        <taxon>fabids</taxon>
        <taxon>Fabales</taxon>
        <taxon>Fabaceae</taxon>
        <taxon>Papilionoideae</taxon>
        <taxon>50 kb inversion clade</taxon>
        <taxon>NPAAA clade</taxon>
        <taxon>indigoferoid/millettioid clade</taxon>
        <taxon>Phaseoleae</taxon>
        <taxon>Psophocarpus</taxon>
    </lineage>
</organism>
<evidence type="ECO:0000313" key="3">
    <source>
        <dbReference type="EMBL" id="KAK7388577.1"/>
    </source>
</evidence>
<evidence type="ECO:0000259" key="1">
    <source>
        <dbReference type="PROSITE" id="PS50030"/>
    </source>
</evidence>
<reference evidence="3 4" key="1">
    <citation type="submission" date="2024-01" db="EMBL/GenBank/DDBJ databases">
        <title>The genomes of 5 underutilized Papilionoideae crops provide insights into root nodulation and disease resistanc.</title>
        <authorList>
            <person name="Jiang F."/>
        </authorList>
    </citation>
    <scope>NUCLEOTIDE SEQUENCE [LARGE SCALE GENOMIC DNA]</scope>
    <source>
        <strain evidence="3">DUOXIRENSHENG_FW03</strain>
        <tissue evidence="3">Leaves</tissue>
    </source>
</reference>
<dbReference type="InterPro" id="IPR000626">
    <property type="entry name" value="Ubiquitin-like_dom"/>
</dbReference>
<dbReference type="PROSITE" id="PS50030">
    <property type="entry name" value="UBA"/>
    <property type="match status" value="3"/>
</dbReference>
<dbReference type="PROSITE" id="PS50053">
    <property type="entry name" value="UBIQUITIN_2"/>
    <property type="match status" value="1"/>
</dbReference>
<evidence type="ECO:0000259" key="2">
    <source>
        <dbReference type="PROSITE" id="PS50053"/>
    </source>
</evidence>
<dbReference type="EMBL" id="JAYMYS010000006">
    <property type="protein sequence ID" value="KAK7388577.1"/>
    <property type="molecule type" value="Genomic_DNA"/>
</dbReference>
<name>A0AAN9S3M9_PSOTE</name>
<dbReference type="Proteomes" id="UP001386955">
    <property type="component" value="Unassembled WGS sequence"/>
</dbReference>
<dbReference type="GO" id="GO:2000058">
    <property type="term" value="P:regulation of ubiquitin-dependent protein catabolic process"/>
    <property type="evidence" value="ECO:0007669"/>
    <property type="project" value="TreeGrafter"/>
</dbReference>
<dbReference type="InterPro" id="IPR029071">
    <property type="entry name" value="Ubiquitin-like_domsf"/>
</dbReference>
<dbReference type="SUPFAM" id="SSF54236">
    <property type="entry name" value="Ubiquitin-like"/>
    <property type="match status" value="1"/>
</dbReference>
<dbReference type="SUPFAM" id="SSF46934">
    <property type="entry name" value="UBA-like"/>
    <property type="match status" value="3"/>
</dbReference>
<feature type="domain" description="Ubiquitin-like" evidence="2">
    <location>
        <begin position="22"/>
        <end position="70"/>
    </location>
</feature>
<evidence type="ECO:0000313" key="4">
    <source>
        <dbReference type="Proteomes" id="UP001386955"/>
    </source>
</evidence>
<sequence>MAKVKISGIWSGTVEVELDTWTITMLREEVAKQSNYNPNSINFIYAGKILTNGDGQHNLTQLGIKNNAKILATRICVEEGKAIKEEIMAEEERAERLTRVNKSFEGKKKGVVGDGVGFANNDVREAATALAERHADGSLPTQDLNVPLHHHTPQLASGTDQRAIITALMLDANAKHLIKRGMYKEALEVLSIGKEAFSLCDPMAIELINNIPILQINIVWCYFMLQDISSLSEAGERLQMAREGLERAHGNNALRGYYTELALRMRLELLEGVVAYYSGQLDKARAALLSAREKFEKLQVSDEALSLLMSMGFTESDAKRALRMSSQNVGAALDFLIEDRQKKERKQQEEAQRGKEIREQKAYGMTPLNRPVDLLRLNDLVSIGFEKEVAAEALRKNENDFERALDDLTHPETISALQMESRKRKMREEIQDSSIEILVMMGFERSRAVAALQPDRNIYLAMQRLMAEGLGDPNMLREFSASAGPGDIASSSSFSLPHIASVGNVKGPSIPSGELSADTAESDALADYDIEVNIEGEAITEYLSLVESAATGGGEDKQQNDSAQ</sequence>
<feature type="domain" description="UBA" evidence="1">
    <location>
        <begin position="371"/>
        <end position="411"/>
    </location>
</feature>
<feature type="domain" description="UBA" evidence="1">
    <location>
        <begin position="429"/>
        <end position="468"/>
    </location>
</feature>
<dbReference type="InterPro" id="IPR009060">
    <property type="entry name" value="UBA-like_sf"/>
</dbReference>
<feature type="domain" description="UBA" evidence="1">
    <location>
        <begin position="299"/>
        <end position="339"/>
    </location>
</feature>
<dbReference type="AlphaFoldDB" id="A0AAN9S3M9"/>
<gene>
    <name evidence="3" type="ORF">VNO78_23398</name>
</gene>
<dbReference type="InterPro" id="IPR015940">
    <property type="entry name" value="UBA"/>
</dbReference>
<dbReference type="PANTHER" id="PTHR12948:SF3">
    <property type="entry name" value="NEDD8 ULTIMATE BUSTER 1"/>
    <property type="match status" value="1"/>
</dbReference>
<dbReference type="SMART" id="SM00165">
    <property type="entry name" value="UBA"/>
    <property type="match status" value="3"/>
</dbReference>
<dbReference type="PANTHER" id="PTHR12948">
    <property type="entry name" value="NEDD8 ULTIMATE BUSTER-1 BS4 PROTEIN"/>
    <property type="match status" value="1"/>
</dbReference>
<dbReference type="Pfam" id="PF22562">
    <property type="entry name" value="UBA_7"/>
    <property type="match status" value="1"/>
</dbReference>